<gene>
    <name evidence="2" type="ORF">S03H2_46498</name>
</gene>
<feature type="non-terminal residue" evidence="2">
    <location>
        <position position="266"/>
    </location>
</feature>
<name>X1IDP8_9ZZZZ</name>
<dbReference type="Gene3D" id="3.40.50.12780">
    <property type="entry name" value="N-terminal domain of ligase-like"/>
    <property type="match status" value="1"/>
</dbReference>
<dbReference type="GO" id="GO:0006085">
    <property type="term" value="P:acetyl-CoA biosynthetic process"/>
    <property type="evidence" value="ECO:0007669"/>
    <property type="project" value="TreeGrafter"/>
</dbReference>
<dbReference type="SUPFAM" id="SSF56801">
    <property type="entry name" value="Acetyl-CoA synthetase-like"/>
    <property type="match status" value="1"/>
</dbReference>
<dbReference type="InterPro" id="IPR000873">
    <property type="entry name" value="AMP-dep_synth/lig_dom"/>
</dbReference>
<dbReference type="InterPro" id="IPR020845">
    <property type="entry name" value="AMP-binding_CS"/>
</dbReference>
<dbReference type="EMBL" id="BARU01029200">
    <property type="protein sequence ID" value="GAH64239.1"/>
    <property type="molecule type" value="Genomic_DNA"/>
</dbReference>
<evidence type="ECO:0000259" key="1">
    <source>
        <dbReference type="Pfam" id="PF00501"/>
    </source>
</evidence>
<dbReference type="GO" id="GO:0003987">
    <property type="term" value="F:acetate-CoA ligase activity"/>
    <property type="evidence" value="ECO:0007669"/>
    <property type="project" value="TreeGrafter"/>
</dbReference>
<protein>
    <recommendedName>
        <fullName evidence="1">AMP-dependent synthetase/ligase domain-containing protein</fullName>
    </recommendedName>
</protein>
<dbReference type="Pfam" id="PF00501">
    <property type="entry name" value="AMP-binding"/>
    <property type="match status" value="1"/>
</dbReference>
<comment type="caution">
    <text evidence="2">The sequence shown here is derived from an EMBL/GenBank/DDBJ whole genome shotgun (WGS) entry which is preliminary data.</text>
</comment>
<sequence length="266" mass="29595">RHVKTWRKSKVAIYWEGETGETRVCSYSTLFRNVNRIASVLKKLGVGKGDRVALYLPMIPELPYLMLACARIGAVHTVIFSGFSAQAIADRVNDIQAKIVVTADGAYRRGKIIPLKEITDEAVKLCPSVEKVIVVKRTGAKVPWAKERDVWLSSMLDGAESFVTPEPVESTHPLYILYTSGTTGKPKGIVHSTGGYLVFNHSAYEWVFNTREESVFWCTADVGWVTGHSSIVYAPLSHGAAIVLYEGAPDYPTIDRWWDIIEKYGV</sequence>
<dbReference type="PROSITE" id="PS00455">
    <property type="entry name" value="AMP_BINDING"/>
    <property type="match status" value="1"/>
</dbReference>
<evidence type="ECO:0000313" key="2">
    <source>
        <dbReference type="EMBL" id="GAH64239.1"/>
    </source>
</evidence>
<dbReference type="PANTHER" id="PTHR24095:SF232">
    <property type="entry name" value="ACETYL-COENZYME A SYNTHETASE"/>
    <property type="match status" value="1"/>
</dbReference>
<feature type="non-terminal residue" evidence="2">
    <location>
        <position position="1"/>
    </location>
</feature>
<dbReference type="AlphaFoldDB" id="X1IDP8"/>
<accession>X1IDP8</accession>
<dbReference type="InterPro" id="IPR042099">
    <property type="entry name" value="ANL_N_sf"/>
</dbReference>
<feature type="domain" description="AMP-dependent synthetase/ligase" evidence="1">
    <location>
        <begin position="7"/>
        <end position="266"/>
    </location>
</feature>
<dbReference type="PANTHER" id="PTHR24095">
    <property type="entry name" value="ACETYL-COENZYME A SYNTHETASE"/>
    <property type="match status" value="1"/>
</dbReference>
<reference evidence="2" key="1">
    <citation type="journal article" date="2014" name="Front. Microbiol.">
        <title>High frequency of phylogenetically diverse reductive dehalogenase-homologous genes in deep subseafloor sedimentary metagenomes.</title>
        <authorList>
            <person name="Kawai M."/>
            <person name="Futagami T."/>
            <person name="Toyoda A."/>
            <person name="Takaki Y."/>
            <person name="Nishi S."/>
            <person name="Hori S."/>
            <person name="Arai W."/>
            <person name="Tsubouchi T."/>
            <person name="Morono Y."/>
            <person name="Uchiyama I."/>
            <person name="Ito T."/>
            <person name="Fujiyama A."/>
            <person name="Inagaki F."/>
            <person name="Takami H."/>
        </authorList>
    </citation>
    <scope>NUCLEOTIDE SEQUENCE</scope>
    <source>
        <strain evidence="2">Expedition CK06-06</strain>
    </source>
</reference>
<proteinExistence type="predicted"/>
<organism evidence="2">
    <name type="scientific">marine sediment metagenome</name>
    <dbReference type="NCBI Taxonomy" id="412755"/>
    <lineage>
        <taxon>unclassified sequences</taxon>
        <taxon>metagenomes</taxon>
        <taxon>ecological metagenomes</taxon>
    </lineage>
</organism>